<keyword evidence="12" id="KW-1185">Reference proteome</keyword>
<dbReference type="PROSITE" id="PS50011">
    <property type="entry name" value="PROTEIN_KINASE_DOM"/>
    <property type="match status" value="1"/>
</dbReference>
<dbReference type="GO" id="GO:0005737">
    <property type="term" value="C:cytoplasm"/>
    <property type="evidence" value="ECO:0007669"/>
    <property type="project" value="TreeGrafter"/>
</dbReference>
<evidence type="ECO:0000259" key="10">
    <source>
        <dbReference type="PROSITE" id="PS50011"/>
    </source>
</evidence>
<keyword evidence="2" id="KW-0723">Serine/threonine-protein kinase</keyword>
<dbReference type="EMBL" id="JAACJP010000003">
    <property type="protein sequence ID" value="KAF5385790.1"/>
    <property type="molecule type" value="Genomic_DNA"/>
</dbReference>
<evidence type="ECO:0000256" key="9">
    <source>
        <dbReference type="PROSITE-ProRule" id="PRU10141"/>
    </source>
</evidence>
<sequence>MSLATLKRALGRVRHTRTASSLGASPSKPYSWPEEPLDLPVDRNGGFYPAVPGTSLGSKYTVVRKLGWGVHSSVWLANDNSRDASLVAIKVLSAHATIAQLSVSSELAHLQKITTKSRIRYGTTNAVHIITLLDHFHVESIHGRHLCLVNEVLGPDLGALKEMLGLPRFPVDVVKRITRQLLSALAFLHEDCEIIHTDLKPSNVQVTVDPKTLLEVDAQSDDILPGEFPFPPVISRPVVNAALSLQSCLNVKLLDFGTATTFTGHHPETIQPYALRAPEVILGCPWDSSADIWNLGCMVFELLTGSWLFKPHGGPIFTLKAYHLGHMGPVVGEDIRAETFATGKHYSQYFRENGQLRIKIADVQSLEVLLRLYAIEDISGSLSFLQSLLRLAPSDRQTAKSLLTHDWLNNL</sequence>
<dbReference type="InterPro" id="IPR011009">
    <property type="entry name" value="Kinase-like_dom_sf"/>
</dbReference>
<evidence type="ECO:0000256" key="5">
    <source>
        <dbReference type="ARBA" id="ARBA00022777"/>
    </source>
</evidence>
<reference evidence="11 12" key="1">
    <citation type="journal article" date="2020" name="ISME J.">
        <title>Uncovering the hidden diversity of litter-decomposition mechanisms in mushroom-forming fungi.</title>
        <authorList>
            <person name="Floudas D."/>
            <person name="Bentzer J."/>
            <person name="Ahren D."/>
            <person name="Johansson T."/>
            <person name="Persson P."/>
            <person name="Tunlid A."/>
        </authorList>
    </citation>
    <scope>NUCLEOTIDE SEQUENCE [LARGE SCALE GENOMIC DNA]</scope>
    <source>
        <strain evidence="11 12">CBS 661.87</strain>
    </source>
</reference>
<name>A0A8H5M914_9AGAR</name>
<dbReference type="Gene3D" id="1.10.510.10">
    <property type="entry name" value="Transferase(Phosphotransferase) domain 1"/>
    <property type="match status" value="1"/>
</dbReference>
<dbReference type="OrthoDB" id="5979581at2759"/>
<feature type="binding site" evidence="9">
    <location>
        <position position="90"/>
    </location>
    <ligand>
        <name>ATP</name>
        <dbReference type="ChEBI" id="CHEBI:30616"/>
    </ligand>
</feature>
<evidence type="ECO:0000256" key="4">
    <source>
        <dbReference type="ARBA" id="ARBA00022741"/>
    </source>
</evidence>
<accession>A0A8H5M914</accession>
<evidence type="ECO:0000256" key="6">
    <source>
        <dbReference type="ARBA" id="ARBA00022840"/>
    </source>
</evidence>
<proteinExistence type="predicted"/>
<comment type="caution">
    <text evidence="11">The sequence shown here is derived from an EMBL/GenBank/DDBJ whole genome shotgun (WGS) entry which is preliminary data.</text>
</comment>
<keyword evidence="4 9" id="KW-0547">Nucleotide-binding</keyword>
<evidence type="ECO:0000256" key="1">
    <source>
        <dbReference type="ARBA" id="ARBA00012513"/>
    </source>
</evidence>
<dbReference type="PANTHER" id="PTHR47634">
    <property type="entry name" value="PROTEIN KINASE DOMAIN-CONTAINING PROTEIN-RELATED"/>
    <property type="match status" value="1"/>
</dbReference>
<dbReference type="Pfam" id="PF00069">
    <property type="entry name" value="Pkinase"/>
    <property type="match status" value="1"/>
</dbReference>
<dbReference type="GO" id="GO:0004674">
    <property type="term" value="F:protein serine/threonine kinase activity"/>
    <property type="evidence" value="ECO:0007669"/>
    <property type="project" value="UniProtKB-KW"/>
</dbReference>
<dbReference type="GO" id="GO:0005524">
    <property type="term" value="F:ATP binding"/>
    <property type="evidence" value="ECO:0007669"/>
    <property type="project" value="UniProtKB-UniRule"/>
</dbReference>
<dbReference type="AlphaFoldDB" id="A0A8H5M914"/>
<dbReference type="GO" id="GO:0050684">
    <property type="term" value="P:regulation of mRNA processing"/>
    <property type="evidence" value="ECO:0007669"/>
    <property type="project" value="TreeGrafter"/>
</dbReference>
<dbReference type="Proteomes" id="UP000565441">
    <property type="component" value="Unassembled WGS sequence"/>
</dbReference>
<dbReference type="Gene3D" id="3.30.200.20">
    <property type="entry name" value="Phosphorylase Kinase, domain 1"/>
    <property type="match status" value="1"/>
</dbReference>
<keyword evidence="5" id="KW-0418">Kinase</keyword>
<comment type="catalytic activity">
    <reaction evidence="8">
        <text>L-seryl-[protein] + ATP = O-phospho-L-seryl-[protein] + ADP + H(+)</text>
        <dbReference type="Rhea" id="RHEA:17989"/>
        <dbReference type="Rhea" id="RHEA-COMP:9863"/>
        <dbReference type="Rhea" id="RHEA-COMP:11604"/>
        <dbReference type="ChEBI" id="CHEBI:15378"/>
        <dbReference type="ChEBI" id="CHEBI:29999"/>
        <dbReference type="ChEBI" id="CHEBI:30616"/>
        <dbReference type="ChEBI" id="CHEBI:83421"/>
        <dbReference type="ChEBI" id="CHEBI:456216"/>
        <dbReference type="EC" id="2.7.11.1"/>
    </reaction>
</comment>
<dbReference type="GO" id="GO:0005634">
    <property type="term" value="C:nucleus"/>
    <property type="evidence" value="ECO:0007669"/>
    <property type="project" value="TreeGrafter"/>
</dbReference>
<dbReference type="InterPro" id="IPR017441">
    <property type="entry name" value="Protein_kinase_ATP_BS"/>
</dbReference>
<dbReference type="SUPFAM" id="SSF56112">
    <property type="entry name" value="Protein kinase-like (PK-like)"/>
    <property type="match status" value="1"/>
</dbReference>
<feature type="domain" description="Protein kinase" evidence="10">
    <location>
        <begin position="60"/>
        <end position="408"/>
    </location>
</feature>
<dbReference type="PROSITE" id="PS00107">
    <property type="entry name" value="PROTEIN_KINASE_ATP"/>
    <property type="match status" value="1"/>
</dbReference>
<keyword evidence="6 9" id="KW-0067">ATP-binding</keyword>
<dbReference type="PANTHER" id="PTHR47634:SF9">
    <property type="entry name" value="PROTEIN KINASE DOMAIN-CONTAINING PROTEIN-RELATED"/>
    <property type="match status" value="1"/>
</dbReference>
<organism evidence="11 12">
    <name type="scientific">Tricholomella constricta</name>
    <dbReference type="NCBI Taxonomy" id="117010"/>
    <lineage>
        <taxon>Eukaryota</taxon>
        <taxon>Fungi</taxon>
        <taxon>Dikarya</taxon>
        <taxon>Basidiomycota</taxon>
        <taxon>Agaricomycotina</taxon>
        <taxon>Agaricomycetes</taxon>
        <taxon>Agaricomycetidae</taxon>
        <taxon>Agaricales</taxon>
        <taxon>Tricholomatineae</taxon>
        <taxon>Lyophyllaceae</taxon>
        <taxon>Tricholomella</taxon>
    </lineage>
</organism>
<dbReference type="EC" id="2.7.11.1" evidence="1"/>
<protein>
    <recommendedName>
        <fullName evidence="1">non-specific serine/threonine protein kinase</fullName>
        <ecNumber evidence="1">2.7.11.1</ecNumber>
    </recommendedName>
</protein>
<gene>
    <name evidence="11" type="ORF">D9615_002557</name>
</gene>
<comment type="catalytic activity">
    <reaction evidence="7">
        <text>L-threonyl-[protein] + ATP = O-phospho-L-threonyl-[protein] + ADP + H(+)</text>
        <dbReference type="Rhea" id="RHEA:46608"/>
        <dbReference type="Rhea" id="RHEA-COMP:11060"/>
        <dbReference type="Rhea" id="RHEA-COMP:11605"/>
        <dbReference type="ChEBI" id="CHEBI:15378"/>
        <dbReference type="ChEBI" id="CHEBI:30013"/>
        <dbReference type="ChEBI" id="CHEBI:30616"/>
        <dbReference type="ChEBI" id="CHEBI:61977"/>
        <dbReference type="ChEBI" id="CHEBI:456216"/>
        <dbReference type="EC" id="2.7.11.1"/>
    </reaction>
</comment>
<evidence type="ECO:0000313" key="12">
    <source>
        <dbReference type="Proteomes" id="UP000565441"/>
    </source>
</evidence>
<evidence type="ECO:0000256" key="8">
    <source>
        <dbReference type="ARBA" id="ARBA00048679"/>
    </source>
</evidence>
<dbReference type="InterPro" id="IPR000719">
    <property type="entry name" value="Prot_kinase_dom"/>
</dbReference>
<evidence type="ECO:0000256" key="2">
    <source>
        <dbReference type="ARBA" id="ARBA00022527"/>
    </source>
</evidence>
<evidence type="ECO:0000256" key="3">
    <source>
        <dbReference type="ARBA" id="ARBA00022679"/>
    </source>
</evidence>
<dbReference type="InterPro" id="IPR051334">
    <property type="entry name" value="SRPK"/>
</dbReference>
<dbReference type="SMART" id="SM00220">
    <property type="entry name" value="S_TKc"/>
    <property type="match status" value="1"/>
</dbReference>
<dbReference type="GO" id="GO:0000245">
    <property type="term" value="P:spliceosomal complex assembly"/>
    <property type="evidence" value="ECO:0007669"/>
    <property type="project" value="TreeGrafter"/>
</dbReference>
<evidence type="ECO:0000313" key="11">
    <source>
        <dbReference type="EMBL" id="KAF5385790.1"/>
    </source>
</evidence>
<evidence type="ECO:0000256" key="7">
    <source>
        <dbReference type="ARBA" id="ARBA00047899"/>
    </source>
</evidence>
<keyword evidence="3" id="KW-0808">Transferase</keyword>